<keyword evidence="17" id="KW-1185">Reference proteome</keyword>
<dbReference type="OrthoDB" id="343092at2759"/>
<dbReference type="CDD" id="cd20085">
    <property type="entry name" value="XPF_nuclease_Mms4"/>
    <property type="match status" value="1"/>
</dbReference>
<dbReference type="Gene3D" id="1.10.150.670">
    <property type="entry name" value="Crossover junction endonuclease EME1, DNA-binding domain"/>
    <property type="match status" value="1"/>
</dbReference>
<dbReference type="eggNOG" id="ENOG502R8ER">
    <property type="taxonomic scope" value="Eukaryota"/>
</dbReference>
<dbReference type="AlphaFoldDB" id="Q5AXV2"/>
<dbReference type="PANTHER" id="PTHR21077">
    <property type="entry name" value="EME1 PROTEIN"/>
    <property type="match status" value="1"/>
</dbReference>
<evidence type="ECO:0000256" key="3">
    <source>
        <dbReference type="ARBA" id="ARBA00005313"/>
    </source>
</evidence>
<dbReference type="InterPro" id="IPR006166">
    <property type="entry name" value="ERCC4_domain"/>
</dbReference>
<evidence type="ECO:0000259" key="15">
    <source>
        <dbReference type="SMART" id="SM00891"/>
    </source>
</evidence>
<feature type="compositionally biased region" description="Low complexity" evidence="14">
    <location>
        <begin position="92"/>
        <end position="105"/>
    </location>
</feature>
<dbReference type="GO" id="GO:0003677">
    <property type="term" value="F:DNA binding"/>
    <property type="evidence" value="ECO:0007669"/>
    <property type="project" value="InterPro"/>
</dbReference>
<keyword evidence="4" id="KW-0540">Nuclease</keyword>
<feature type="region of interest" description="Disordered" evidence="14">
    <location>
        <begin position="476"/>
        <end position="505"/>
    </location>
</feature>
<dbReference type="Pfam" id="PF02732">
    <property type="entry name" value="ERCC4"/>
    <property type="match status" value="1"/>
</dbReference>
<dbReference type="GO" id="GO:0005634">
    <property type="term" value="C:nucleus"/>
    <property type="evidence" value="ECO:0007669"/>
    <property type="project" value="UniProtKB-SubCell"/>
</dbReference>
<organism evidence="16 17">
    <name type="scientific">Emericella nidulans (strain FGSC A4 / ATCC 38163 / CBS 112.46 / NRRL 194 / M139)</name>
    <name type="common">Aspergillus nidulans</name>
    <dbReference type="NCBI Taxonomy" id="227321"/>
    <lineage>
        <taxon>Eukaryota</taxon>
        <taxon>Fungi</taxon>
        <taxon>Dikarya</taxon>
        <taxon>Ascomycota</taxon>
        <taxon>Pezizomycotina</taxon>
        <taxon>Eurotiomycetes</taxon>
        <taxon>Eurotiomycetidae</taxon>
        <taxon>Eurotiales</taxon>
        <taxon>Aspergillaceae</taxon>
        <taxon>Aspergillus</taxon>
        <taxon>Aspergillus subgen. Nidulantes</taxon>
    </lineage>
</organism>
<evidence type="ECO:0000256" key="9">
    <source>
        <dbReference type="ARBA" id="ARBA00022842"/>
    </source>
</evidence>
<comment type="subcellular location">
    <subcellularLocation>
        <location evidence="2">Nucleus</location>
    </subcellularLocation>
</comment>
<evidence type="ECO:0000256" key="13">
    <source>
        <dbReference type="ARBA" id="ARBA00023254"/>
    </source>
</evidence>
<dbReference type="KEGG" id="ani:ANIA_06878"/>
<dbReference type="GO" id="GO:0048476">
    <property type="term" value="C:Holliday junction resolvase complex"/>
    <property type="evidence" value="ECO:0000318"/>
    <property type="project" value="GO_Central"/>
</dbReference>
<evidence type="ECO:0000256" key="11">
    <source>
        <dbReference type="ARBA" id="ARBA00023204"/>
    </source>
</evidence>
<accession>Q5AXV2</accession>
<keyword evidence="7" id="KW-0227">DNA damage</keyword>
<feature type="compositionally biased region" description="Low complexity" evidence="14">
    <location>
        <begin position="130"/>
        <end position="143"/>
    </location>
</feature>
<evidence type="ECO:0000256" key="5">
    <source>
        <dbReference type="ARBA" id="ARBA00022723"/>
    </source>
</evidence>
<accession>C8V2Q5</accession>
<keyword evidence="11" id="KW-0234">DNA repair</keyword>
<keyword evidence="13" id="KW-0469">Meiosis</keyword>
<evidence type="ECO:0000256" key="2">
    <source>
        <dbReference type="ARBA" id="ARBA00004123"/>
    </source>
</evidence>
<dbReference type="GO" id="GO:0031573">
    <property type="term" value="P:mitotic intra-S DNA damage checkpoint signaling"/>
    <property type="evidence" value="ECO:0000318"/>
    <property type="project" value="GO_Central"/>
</dbReference>
<keyword evidence="12" id="KW-0539">Nucleus</keyword>
<dbReference type="GeneID" id="2870581"/>
<evidence type="ECO:0000256" key="1">
    <source>
        <dbReference type="ARBA" id="ARBA00001946"/>
    </source>
</evidence>
<dbReference type="GO" id="GO:0006302">
    <property type="term" value="P:double-strand break repair"/>
    <property type="evidence" value="ECO:0000318"/>
    <property type="project" value="GO_Central"/>
</dbReference>
<evidence type="ECO:0000256" key="10">
    <source>
        <dbReference type="ARBA" id="ARBA00023172"/>
    </source>
</evidence>
<reference evidence="17" key="2">
    <citation type="journal article" date="2009" name="Fungal Genet. Biol.">
        <title>The 2008 update of the Aspergillus nidulans genome annotation: a community effort.</title>
        <authorList>
            <person name="Wortman J.R."/>
            <person name="Gilsenan J.M."/>
            <person name="Joardar V."/>
            <person name="Deegan J."/>
            <person name="Clutterbuck J."/>
            <person name="Andersen M.R."/>
            <person name="Archer D."/>
            <person name="Bencina M."/>
            <person name="Braus G."/>
            <person name="Coutinho P."/>
            <person name="von Dohren H."/>
            <person name="Doonan J."/>
            <person name="Driessen A.J."/>
            <person name="Durek P."/>
            <person name="Espeso E."/>
            <person name="Fekete E."/>
            <person name="Flipphi M."/>
            <person name="Estrada C.G."/>
            <person name="Geysens S."/>
            <person name="Goldman G."/>
            <person name="de Groot P.W."/>
            <person name="Hansen K."/>
            <person name="Harris S.D."/>
            <person name="Heinekamp T."/>
            <person name="Helmstaedt K."/>
            <person name="Henrissat B."/>
            <person name="Hofmann G."/>
            <person name="Homan T."/>
            <person name="Horio T."/>
            <person name="Horiuchi H."/>
            <person name="James S."/>
            <person name="Jones M."/>
            <person name="Karaffa L."/>
            <person name="Karanyi Z."/>
            <person name="Kato M."/>
            <person name="Keller N."/>
            <person name="Kelly D.E."/>
            <person name="Kiel J.A."/>
            <person name="Kim J.M."/>
            <person name="van der Klei I.J."/>
            <person name="Klis F.M."/>
            <person name="Kovalchuk A."/>
            <person name="Krasevec N."/>
            <person name="Kubicek C.P."/>
            <person name="Liu B."/>
            <person name="Maccabe A."/>
            <person name="Meyer V."/>
            <person name="Mirabito P."/>
            <person name="Miskei M."/>
            <person name="Mos M."/>
            <person name="Mullins J."/>
            <person name="Nelson D.R."/>
            <person name="Nielsen J."/>
            <person name="Oakley B.R."/>
            <person name="Osmani S.A."/>
            <person name="Pakula T."/>
            <person name="Paszewski A."/>
            <person name="Paulsen I."/>
            <person name="Pilsyk S."/>
            <person name="Pocsi I."/>
            <person name="Punt P.J."/>
            <person name="Ram A.F."/>
            <person name="Ren Q."/>
            <person name="Robellet X."/>
            <person name="Robson G."/>
            <person name="Seiboth B."/>
            <person name="van Solingen P."/>
            <person name="Specht T."/>
            <person name="Sun J."/>
            <person name="Taheri-Talesh N."/>
            <person name="Takeshita N."/>
            <person name="Ussery D."/>
            <person name="vanKuyk P.A."/>
            <person name="Visser H."/>
            <person name="van de Vondervoort P.J."/>
            <person name="de Vries R.P."/>
            <person name="Walton J."/>
            <person name="Xiang X."/>
            <person name="Xiong Y."/>
            <person name="Zeng A.P."/>
            <person name="Brandt B.W."/>
            <person name="Cornell M.J."/>
            <person name="van den Hondel C.A."/>
            <person name="Visser J."/>
            <person name="Oliver S.G."/>
            <person name="Turner G."/>
        </authorList>
    </citation>
    <scope>GENOME REANNOTATION</scope>
    <source>
        <strain evidence="17">FGSC A4 / ATCC 38163 / CBS 112.46 / NRRL 194 / M139</strain>
    </source>
</reference>
<feature type="region of interest" description="Disordered" evidence="14">
    <location>
        <begin position="1"/>
        <end position="41"/>
    </location>
</feature>
<keyword evidence="10" id="KW-0233">DNA recombination</keyword>
<evidence type="ECO:0000313" key="17">
    <source>
        <dbReference type="Proteomes" id="UP000000560"/>
    </source>
</evidence>
<feature type="region of interest" description="Disordered" evidence="14">
    <location>
        <begin position="224"/>
        <end position="310"/>
    </location>
</feature>
<dbReference type="Gene3D" id="3.40.50.10130">
    <property type="match status" value="1"/>
</dbReference>
<dbReference type="OMA" id="FCVESDW"/>
<protein>
    <recommendedName>
        <fullName evidence="15">ERCC4 domain-containing protein</fullName>
    </recommendedName>
</protein>
<dbReference type="InParanoid" id="Q5AXV2"/>
<dbReference type="EMBL" id="BN001301">
    <property type="protein sequence ID" value="CBF71646.1"/>
    <property type="molecule type" value="Genomic_DNA"/>
</dbReference>
<dbReference type="PANTHER" id="PTHR21077:SF5">
    <property type="entry name" value="CROSSOVER JUNCTION ENDONUCLEASE MMS4"/>
    <property type="match status" value="1"/>
</dbReference>
<dbReference type="GO" id="GO:0016787">
    <property type="term" value="F:hydrolase activity"/>
    <property type="evidence" value="ECO:0007669"/>
    <property type="project" value="UniProtKB-KW"/>
</dbReference>
<dbReference type="InterPro" id="IPR047521">
    <property type="entry name" value="XPF_nuclease_EME1_ascomycetes"/>
</dbReference>
<dbReference type="RefSeq" id="XP_664482.1">
    <property type="nucleotide sequence ID" value="XM_659390.1"/>
</dbReference>
<dbReference type="GO" id="GO:0004519">
    <property type="term" value="F:endonuclease activity"/>
    <property type="evidence" value="ECO:0007669"/>
    <property type="project" value="UniProtKB-KW"/>
</dbReference>
<dbReference type="HOGENOM" id="CLU_013160_1_0_1"/>
<evidence type="ECO:0000256" key="12">
    <source>
        <dbReference type="ARBA" id="ARBA00023242"/>
    </source>
</evidence>
<gene>
    <name evidence="16" type="ORF">ANIA_06878</name>
</gene>
<dbReference type="GO" id="GO:0046872">
    <property type="term" value="F:metal ion binding"/>
    <property type="evidence" value="ECO:0007669"/>
    <property type="project" value="UniProtKB-KW"/>
</dbReference>
<dbReference type="GO" id="GO:0000712">
    <property type="term" value="P:resolution of meiotic recombination intermediates"/>
    <property type="evidence" value="ECO:0000318"/>
    <property type="project" value="GO_Central"/>
</dbReference>
<dbReference type="InterPro" id="IPR042530">
    <property type="entry name" value="EME1/EME2_C"/>
</dbReference>
<comment type="similarity">
    <text evidence="3">Belongs to the EME1/MMS4 family.</text>
</comment>
<dbReference type="FunFam" id="3.40.50.10130:FF:000010">
    <property type="entry name" value="Crossover junction endonuclease eme1"/>
    <property type="match status" value="1"/>
</dbReference>
<keyword evidence="6" id="KW-0255">Endonuclease</keyword>
<feature type="domain" description="ERCC4" evidence="15">
    <location>
        <begin position="330"/>
        <end position="610"/>
    </location>
</feature>
<comment type="cofactor">
    <cofactor evidence="1">
        <name>Mg(2+)</name>
        <dbReference type="ChEBI" id="CHEBI:18420"/>
    </cofactor>
</comment>
<feature type="compositionally biased region" description="Basic and acidic residues" evidence="14">
    <location>
        <begin position="269"/>
        <end position="310"/>
    </location>
</feature>
<evidence type="ECO:0000256" key="7">
    <source>
        <dbReference type="ARBA" id="ARBA00022763"/>
    </source>
</evidence>
<evidence type="ECO:0000256" key="14">
    <source>
        <dbReference type="SAM" id="MobiDB-lite"/>
    </source>
</evidence>
<evidence type="ECO:0000256" key="8">
    <source>
        <dbReference type="ARBA" id="ARBA00022801"/>
    </source>
</evidence>
<dbReference type="GO" id="GO:0031297">
    <property type="term" value="P:replication fork processing"/>
    <property type="evidence" value="ECO:0000318"/>
    <property type="project" value="GO_Central"/>
</dbReference>
<feature type="region of interest" description="Disordered" evidence="14">
    <location>
        <begin position="53"/>
        <end position="152"/>
    </location>
</feature>
<evidence type="ECO:0000256" key="4">
    <source>
        <dbReference type="ARBA" id="ARBA00022722"/>
    </source>
</evidence>
<dbReference type="STRING" id="227321.Q5AXV2"/>
<keyword evidence="9" id="KW-0460">Magnesium</keyword>
<evidence type="ECO:0000313" key="16">
    <source>
        <dbReference type="EMBL" id="CBF71646.1"/>
    </source>
</evidence>
<proteinExistence type="inferred from homology"/>
<dbReference type="InterPro" id="IPR033310">
    <property type="entry name" value="Mms4/EME1/EME2"/>
</dbReference>
<dbReference type="Proteomes" id="UP000000560">
    <property type="component" value="Chromosome I"/>
</dbReference>
<name>Q5AXV2_EMENI</name>
<reference evidence="17" key="1">
    <citation type="journal article" date="2005" name="Nature">
        <title>Sequencing of Aspergillus nidulans and comparative analysis with A. fumigatus and A. oryzae.</title>
        <authorList>
            <person name="Galagan J.E."/>
            <person name="Calvo S.E."/>
            <person name="Cuomo C."/>
            <person name="Ma L.J."/>
            <person name="Wortman J.R."/>
            <person name="Batzoglou S."/>
            <person name="Lee S.I."/>
            <person name="Basturkmen M."/>
            <person name="Spevak C.C."/>
            <person name="Clutterbuck J."/>
            <person name="Kapitonov V."/>
            <person name="Jurka J."/>
            <person name="Scazzocchio C."/>
            <person name="Farman M."/>
            <person name="Butler J."/>
            <person name="Purcell S."/>
            <person name="Harris S."/>
            <person name="Braus G.H."/>
            <person name="Draht O."/>
            <person name="Busch S."/>
            <person name="D'Enfert C."/>
            <person name="Bouchier C."/>
            <person name="Goldman G.H."/>
            <person name="Bell-Pedersen D."/>
            <person name="Griffiths-Jones S."/>
            <person name="Doonan J.H."/>
            <person name="Yu J."/>
            <person name="Vienken K."/>
            <person name="Pain A."/>
            <person name="Freitag M."/>
            <person name="Selker E.U."/>
            <person name="Archer D.B."/>
            <person name="Penalva M.A."/>
            <person name="Oakley B.R."/>
            <person name="Momany M."/>
            <person name="Tanaka T."/>
            <person name="Kumagai T."/>
            <person name="Asai K."/>
            <person name="Machida M."/>
            <person name="Nierman W.C."/>
            <person name="Denning D.W."/>
            <person name="Caddick M."/>
            <person name="Hynes M."/>
            <person name="Paoletti M."/>
            <person name="Fischer R."/>
            <person name="Miller B."/>
            <person name="Dyer P."/>
            <person name="Sachs M.S."/>
            <person name="Osmani S.A."/>
            <person name="Birren B.W."/>
        </authorList>
    </citation>
    <scope>NUCLEOTIDE SEQUENCE [LARGE SCALE GENOMIC DNA]</scope>
    <source>
        <strain evidence="17">FGSC A4 / ATCC 38163 / CBS 112.46 / NRRL 194 / M139</strain>
    </source>
</reference>
<evidence type="ECO:0000256" key="6">
    <source>
        <dbReference type="ARBA" id="ARBA00022759"/>
    </source>
</evidence>
<dbReference type="SMART" id="SM00891">
    <property type="entry name" value="ERCC4"/>
    <property type="match status" value="1"/>
</dbReference>
<keyword evidence="5" id="KW-0479">Metal-binding</keyword>
<keyword evidence="8" id="KW-0378">Hydrolase</keyword>
<sequence length="673" mass="75498">MPEVISLISSTPPPPAEPREASSIRGLHCTPPAPTELSSFPFSDDIDFARVDFDNDVDLGKPIKRRRLTPDIENSTKPPGSRRNALPSQSQDPLFLFSDDILLSDGPSNGQTHSKPPVITLDSDPIVFTSSAPEPSRRSPSPRNKQQATRALIDVDVDNGITSHKGRELRTLRKDIIENFSDPLVSSDPSELFDFQETEFRAPSLRSEFSNKTASLLASLNRPNADITSTLPGKKKQSRSEIIDEDPDELPESRPSRRPKKAIANKQSSADKEAKVKGREAAKAQRDLEKQLEKERKQKQKEEKAKDKQLAADIAQANRLKVEKKNSTPEMILDLASSFKDTSVGNQAVEYMRMLGVEQTFFDSSIRNVVKWRRKMKAIYNSSLGYWEPCELHLREEEHVLCLVTAQEFVDMVTSSLDSDNLNASSELELHILRLKRAYPHCTVIYLIEGLSAWMRKNANSRNRVYQAEFRRNLDEVQGLSQPTTSTSTTRRKRTNKPETTPIDDDTIEDALLNLQVNHNCLIHQTTAPPESAEWIKIFTEHISTVPYRRERMNDNDSAFCMDSGQVKPGENASDTYIRMLQEISRVTASMAYGVVNQYPTVVDLVKGMRRSGPGMLEDVKLSIGVAEQIYIKLVLPLIVGSLRLLDDTTAETAHPTMGVHGQCDFKEGCARS</sequence>